<dbReference type="STRING" id="34508.A0A4U8UM73"/>
<evidence type="ECO:0000259" key="3">
    <source>
        <dbReference type="Pfam" id="PF06047"/>
    </source>
</evidence>
<dbReference type="GO" id="GO:0010468">
    <property type="term" value="P:regulation of gene expression"/>
    <property type="evidence" value="ECO:0007669"/>
    <property type="project" value="TreeGrafter"/>
</dbReference>
<keyword evidence="5" id="KW-1185">Reference proteome</keyword>
<evidence type="ECO:0000256" key="1">
    <source>
        <dbReference type="ARBA" id="ARBA00009313"/>
    </source>
</evidence>
<evidence type="ECO:0000313" key="5">
    <source>
        <dbReference type="Proteomes" id="UP000298663"/>
    </source>
</evidence>
<dbReference type="PANTHER" id="PTHR13087:SF0">
    <property type="entry name" value="NFKB ACTIVATING PROTEIN LIKE"/>
    <property type="match status" value="1"/>
</dbReference>
<comment type="caution">
    <text evidence="4">The sequence shown here is derived from an EMBL/GenBank/DDBJ whole genome shotgun (WGS) entry which is preliminary data.</text>
</comment>
<dbReference type="Pfam" id="PF06047">
    <property type="entry name" value="Nkap_C"/>
    <property type="match status" value="1"/>
</dbReference>
<dbReference type="InterPro" id="IPR040466">
    <property type="entry name" value="NKAP"/>
</dbReference>
<dbReference type="OrthoDB" id="273141at2759"/>
<dbReference type="PANTHER" id="PTHR13087">
    <property type="entry name" value="NF-KAPPA B ACTIVATING PROTEIN"/>
    <property type="match status" value="1"/>
</dbReference>
<feature type="domain" description="NF-kappa-B-activating protein C-terminal" evidence="3">
    <location>
        <begin position="59"/>
        <end position="158"/>
    </location>
</feature>
<accession>A0A4U8UM73</accession>
<gene>
    <name evidence="4" type="ORF">L596_001770</name>
</gene>
<protein>
    <recommendedName>
        <fullName evidence="3">NF-kappa-B-activating protein C-terminal domain-containing protein</fullName>
    </recommendedName>
</protein>
<dbReference type="GO" id="GO:0005634">
    <property type="term" value="C:nucleus"/>
    <property type="evidence" value="ECO:0007669"/>
    <property type="project" value="TreeGrafter"/>
</dbReference>
<dbReference type="Proteomes" id="UP000298663">
    <property type="component" value="Unassembled WGS sequence"/>
</dbReference>
<evidence type="ECO:0000313" key="4">
    <source>
        <dbReference type="EMBL" id="TMS34124.1"/>
    </source>
</evidence>
<name>A0A4U8UM73_STECR</name>
<dbReference type="AlphaFoldDB" id="A0A4U8UM73"/>
<sequence length="179" mass="20768">MAREAEKESEDEWVDLTPEMPADIVRKEKEEDAEMTGPTIPEELLASMQSKQEEMCGRADYGKDLLRVEAQAMAAYIAQGKRVPHRGEIGLSSNEISQFEKIGYVMSGNRHKSMEATCLRRENQVLTAEEQKLLSGFTQEERKKKEETFLWEFRLLISSKRNKCSQYFFLHYLMLFVDS</sequence>
<reference evidence="4 5" key="1">
    <citation type="journal article" date="2015" name="Genome Biol.">
        <title>Comparative genomics of Steinernema reveals deeply conserved gene regulatory networks.</title>
        <authorList>
            <person name="Dillman A.R."/>
            <person name="Macchietto M."/>
            <person name="Porter C.F."/>
            <person name="Rogers A."/>
            <person name="Williams B."/>
            <person name="Antoshechkin I."/>
            <person name="Lee M.M."/>
            <person name="Goodwin Z."/>
            <person name="Lu X."/>
            <person name="Lewis E.E."/>
            <person name="Goodrich-Blair H."/>
            <person name="Stock S.P."/>
            <person name="Adams B.J."/>
            <person name="Sternberg P.W."/>
            <person name="Mortazavi A."/>
        </authorList>
    </citation>
    <scope>NUCLEOTIDE SEQUENCE [LARGE SCALE GENOMIC DNA]</scope>
    <source>
        <strain evidence="4 5">ALL</strain>
    </source>
</reference>
<dbReference type="GO" id="GO:0003682">
    <property type="term" value="F:chromatin binding"/>
    <property type="evidence" value="ECO:0007669"/>
    <property type="project" value="InterPro"/>
</dbReference>
<dbReference type="InterPro" id="IPR009269">
    <property type="entry name" value="NKAP_C"/>
</dbReference>
<comment type="similarity">
    <text evidence="1">Belongs to the NKAP family.</text>
</comment>
<feature type="region of interest" description="Disordered" evidence="2">
    <location>
        <begin position="1"/>
        <end position="20"/>
    </location>
</feature>
<proteinExistence type="inferred from homology"/>
<reference evidence="4 5" key="2">
    <citation type="journal article" date="2019" name="G3 (Bethesda)">
        <title>Hybrid Assembly of the Genome of the Entomopathogenic Nematode Steinernema carpocapsae Identifies the X-Chromosome.</title>
        <authorList>
            <person name="Serra L."/>
            <person name="Macchietto M."/>
            <person name="Macias-Munoz A."/>
            <person name="McGill C.J."/>
            <person name="Rodriguez I.M."/>
            <person name="Rodriguez B."/>
            <person name="Murad R."/>
            <person name="Mortazavi A."/>
        </authorList>
    </citation>
    <scope>NUCLEOTIDE SEQUENCE [LARGE SCALE GENOMIC DNA]</scope>
    <source>
        <strain evidence="4 5">ALL</strain>
    </source>
</reference>
<organism evidence="4 5">
    <name type="scientific">Steinernema carpocapsae</name>
    <name type="common">Entomopathogenic nematode</name>
    <dbReference type="NCBI Taxonomy" id="34508"/>
    <lineage>
        <taxon>Eukaryota</taxon>
        <taxon>Metazoa</taxon>
        <taxon>Ecdysozoa</taxon>
        <taxon>Nematoda</taxon>
        <taxon>Chromadorea</taxon>
        <taxon>Rhabditida</taxon>
        <taxon>Tylenchina</taxon>
        <taxon>Panagrolaimomorpha</taxon>
        <taxon>Strongyloidoidea</taxon>
        <taxon>Steinernematidae</taxon>
        <taxon>Steinernema</taxon>
    </lineage>
</organism>
<dbReference type="EMBL" id="AZBU02000001">
    <property type="protein sequence ID" value="TMS34124.1"/>
    <property type="molecule type" value="Genomic_DNA"/>
</dbReference>
<evidence type="ECO:0000256" key="2">
    <source>
        <dbReference type="SAM" id="MobiDB-lite"/>
    </source>
</evidence>